<dbReference type="OrthoDB" id="10661927at2759"/>
<dbReference type="Proteomes" id="UP000038830">
    <property type="component" value="Unassembled WGS sequence"/>
</dbReference>
<dbReference type="Proteomes" id="UP000094389">
    <property type="component" value="Unassembled WGS sequence"/>
</dbReference>
<dbReference type="EMBL" id="KV453925">
    <property type="protein sequence ID" value="ODV76431.1"/>
    <property type="molecule type" value="Genomic_DNA"/>
</dbReference>
<accession>A0A1E4SA99</accession>
<sequence length="258" mass="29947">MLDFFKNSTSNRDDVDSNLTILDPPELNLHNVPSSPMSFRSTSSVTNAKQWGLKSKKSKNMMCIQSGLDGERERNHILEEQVQMLSYQAAKALDMVNEVTKANEQLKLENEQLRRGKQENSFKHSESINSLNSSLFSDSGSTALSQATSMQSMSDYIQGKDNEIQNIKVELDNLRLQYDESVQLISQLKREIALMKNLDKSNWSKHQRQMDKKHAVELENYKEQLADLMDQLHERQDTNIKLRQRLMDVEKYRFEMTH</sequence>
<reference evidence="2" key="1">
    <citation type="submission" date="2014-12" db="EMBL/GenBank/DDBJ databases">
        <authorList>
            <person name="Jaenicke S."/>
        </authorList>
    </citation>
    <scope>NUCLEOTIDE SEQUENCE [LARGE SCALE GENOMIC DNA]</scope>
    <source>
        <strain evidence="2">CBS1600</strain>
    </source>
</reference>
<reference evidence="3 5" key="3">
    <citation type="journal article" date="2016" name="Proc. Natl. Acad. Sci. U.S.A.">
        <title>Comparative genomics of biotechnologically important yeasts.</title>
        <authorList>
            <person name="Riley R."/>
            <person name="Haridas S."/>
            <person name="Wolfe K.H."/>
            <person name="Lopes M.R."/>
            <person name="Hittinger C.T."/>
            <person name="Goeker M."/>
            <person name="Salamov A.A."/>
            <person name="Wisecaver J.H."/>
            <person name="Long T.M."/>
            <person name="Calvey C.H."/>
            <person name="Aerts A.L."/>
            <person name="Barry K.W."/>
            <person name="Choi C."/>
            <person name="Clum A."/>
            <person name="Coughlan A.Y."/>
            <person name="Deshpande S."/>
            <person name="Douglass A.P."/>
            <person name="Hanson S.J."/>
            <person name="Klenk H.-P."/>
            <person name="LaButti K.M."/>
            <person name="Lapidus A."/>
            <person name="Lindquist E.A."/>
            <person name="Lipzen A.M."/>
            <person name="Meier-Kolthoff J.P."/>
            <person name="Ohm R.A."/>
            <person name="Otillar R.P."/>
            <person name="Pangilinan J.L."/>
            <person name="Peng Y."/>
            <person name="Rokas A."/>
            <person name="Rosa C.A."/>
            <person name="Scheuner C."/>
            <person name="Sibirny A.A."/>
            <person name="Slot J.C."/>
            <person name="Stielow J.B."/>
            <person name="Sun H."/>
            <person name="Kurtzman C.P."/>
            <person name="Blackwell M."/>
            <person name="Grigoriev I.V."/>
            <person name="Jeffries T.W."/>
        </authorList>
    </citation>
    <scope>NUCLEOTIDE SEQUENCE [LARGE SCALE GENOMIC DNA]</scope>
    <source>
        <strain evidence="5">ATCC 18201 / CBS 1600 / BCRC 20928 / JCM 3617 / NBRC 0987 / NRRL Y-1542</strain>
        <strain evidence="3">NRRL Y-1542</strain>
    </source>
</reference>
<feature type="coiled-coil region" evidence="1">
    <location>
        <begin position="89"/>
        <end position="119"/>
    </location>
</feature>
<organism evidence="2 4">
    <name type="scientific">Cyberlindnera jadinii (strain ATCC 18201 / CBS 1600 / BCRC 20928 / JCM 3617 / NBRC 0987 / NRRL Y-1542)</name>
    <name type="common">Torula yeast</name>
    <name type="synonym">Candida utilis</name>
    <dbReference type="NCBI Taxonomy" id="983966"/>
    <lineage>
        <taxon>Eukaryota</taxon>
        <taxon>Fungi</taxon>
        <taxon>Dikarya</taxon>
        <taxon>Ascomycota</taxon>
        <taxon>Saccharomycotina</taxon>
        <taxon>Saccharomycetes</taxon>
        <taxon>Phaffomycetales</taxon>
        <taxon>Phaffomycetaceae</taxon>
        <taxon>Cyberlindnera</taxon>
    </lineage>
</organism>
<dbReference type="GeneID" id="30988562"/>
<evidence type="ECO:0000313" key="4">
    <source>
        <dbReference type="Proteomes" id="UP000038830"/>
    </source>
</evidence>
<dbReference type="RefSeq" id="XP_020073470.1">
    <property type="nucleotide sequence ID" value="XM_020214166.1"/>
</dbReference>
<evidence type="ECO:0000313" key="2">
    <source>
        <dbReference type="EMBL" id="CEP21068.1"/>
    </source>
</evidence>
<evidence type="ECO:0000313" key="3">
    <source>
        <dbReference type="EMBL" id="ODV76431.1"/>
    </source>
</evidence>
<name>A0A0H5C006_CYBJN</name>
<proteinExistence type="predicted"/>
<feature type="coiled-coil region" evidence="1">
    <location>
        <begin position="157"/>
        <end position="238"/>
    </location>
</feature>
<accession>A0A0H5C006</accession>
<keyword evidence="1" id="KW-0175">Coiled coil</keyword>
<evidence type="ECO:0000256" key="1">
    <source>
        <dbReference type="SAM" id="Coils"/>
    </source>
</evidence>
<dbReference type="EMBL" id="CDQK01000001">
    <property type="protein sequence ID" value="CEP21068.1"/>
    <property type="molecule type" value="Genomic_DNA"/>
</dbReference>
<dbReference type="AlphaFoldDB" id="A0A0H5C006"/>
<keyword evidence="5" id="KW-1185">Reference proteome</keyword>
<protein>
    <submittedName>
        <fullName evidence="2">Uncharacterized protein</fullName>
    </submittedName>
</protein>
<reference evidence="4" key="2">
    <citation type="journal article" date="2015" name="J. Biotechnol.">
        <title>The structure of the Cyberlindnera jadinii genome and its relation to Candida utilis analyzed by the occurrence of single nucleotide polymorphisms.</title>
        <authorList>
            <person name="Rupp O."/>
            <person name="Brinkrolf K."/>
            <person name="Buerth C."/>
            <person name="Kunigo M."/>
            <person name="Schneider J."/>
            <person name="Jaenicke S."/>
            <person name="Goesmann A."/>
            <person name="Puehler A."/>
            <person name="Jaeger K.-E."/>
            <person name="Ernst J.F."/>
        </authorList>
    </citation>
    <scope>NUCLEOTIDE SEQUENCE [LARGE SCALE GENOMIC DNA]</scope>
    <source>
        <strain evidence="4">ATCC 18201 / CBS 1600 / BCRC 20928 / JCM 3617 / NBRC 0987 / NRRL Y-1542</strain>
    </source>
</reference>
<gene>
    <name evidence="2" type="ORF">BN1211_1077</name>
    <name evidence="3" type="ORF">CYBJADRAFT_165713</name>
</gene>
<evidence type="ECO:0000313" key="5">
    <source>
        <dbReference type="Proteomes" id="UP000094389"/>
    </source>
</evidence>